<organism evidence="1 2">
    <name type="scientific">Babesia ovata</name>
    <dbReference type="NCBI Taxonomy" id="189622"/>
    <lineage>
        <taxon>Eukaryota</taxon>
        <taxon>Sar</taxon>
        <taxon>Alveolata</taxon>
        <taxon>Apicomplexa</taxon>
        <taxon>Aconoidasida</taxon>
        <taxon>Piroplasmida</taxon>
        <taxon>Babesiidae</taxon>
        <taxon>Babesia</taxon>
    </lineage>
</organism>
<dbReference type="OrthoDB" id="359909at2759"/>
<gene>
    <name evidence="1" type="ORF">BOVATA_012940</name>
</gene>
<dbReference type="RefSeq" id="XP_028866044.1">
    <property type="nucleotide sequence ID" value="XM_029010211.1"/>
</dbReference>
<reference evidence="1 2" key="1">
    <citation type="journal article" date="2017" name="BMC Genomics">
        <title>Whole-genome assembly of Babesia ovata and comparative genomics between closely related pathogens.</title>
        <authorList>
            <person name="Yamagishi J."/>
            <person name="Asada M."/>
            <person name="Hakimi H."/>
            <person name="Tanaka T.Q."/>
            <person name="Sugimoto C."/>
            <person name="Kawazu S."/>
        </authorList>
    </citation>
    <scope>NUCLEOTIDE SEQUENCE [LARGE SCALE GENOMIC DNA]</scope>
    <source>
        <strain evidence="1 2">Miyake</strain>
    </source>
</reference>
<accession>A0A2H6K9X9</accession>
<protein>
    <submittedName>
        <fullName evidence="1">Partitioning defective 3</fullName>
    </submittedName>
</protein>
<dbReference type="Proteomes" id="UP000236319">
    <property type="component" value="Unassembled WGS sequence"/>
</dbReference>
<sequence>MGSAGQRRGLALFARASADLNSKIPKRITSKHNQKPLAQVLLPADSPRLCEDMGERLADVLVDHMAHDYGHYGLLVHRSHQHQIPQKDRV</sequence>
<dbReference type="VEuPathDB" id="PiroplasmaDB:BOVATA_012940"/>
<comment type="caution">
    <text evidence="1">The sequence shown here is derived from an EMBL/GenBank/DDBJ whole genome shotgun (WGS) entry which is preliminary data.</text>
</comment>
<evidence type="ECO:0000313" key="2">
    <source>
        <dbReference type="Proteomes" id="UP000236319"/>
    </source>
</evidence>
<dbReference type="GeneID" id="39873571"/>
<name>A0A2H6K9X9_9APIC</name>
<keyword evidence="2" id="KW-1185">Reference proteome</keyword>
<dbReference type="AlphaFoldDB" id="A0A2H6K9X9"/>
<proteinExistence type="predicted"/>
<dbReference type="EMBL" id="BDSA01000001">
    <property type="protein sequence ID" value="GBE59801.1"/>
    <property type="molecule type" value="Genomic_DNA"/>
</dbReference>
<evidence type="ECO:0000313" key="1">
    <source>
        <dbReference type="EMBL" id="GBE59801.1"/>
    </source>
</evidence>